<dbReference type="InterPro" id="IPR012334">
    <property type="entry name" value="Pectin_lyas_fold"/>
</dbReference>
<dbReference type="InterPro" id="IPR011050">
    <property type="entry name" value="Pectin_lyase_fold/virulence"/>
</dbReference>
<dbReference type="RefSeq" id="WP_269949320.1">
    <property type="nucleotide sequence ID" value="NZ_CP104758.1"/>
</dbReference>
<accession>A0AAJ5QHD4</accession>
<reference evidence="2 3" key="1">
    <citation type="journal article" date="2022" name="J Glob Antimicrob Resist">
        <title>First complete genome of a multidrug resistant strain of the novel human pathogen Kalamiella piersonii (GABEKP28) identified in human saliva.</title>
        <authorList>
            <person name="McDonagh F."/>
            <person name="Singh N.K."/>
            <person name="Venkateswaran K."/>
            <person name="Lonappan A.M."/>
            <person name="Hallahan B."/>
            <person name="Tuohy A."/>
            <person name="Burke L."/>
            <person name="Kovarova A."/>
            <person name="Miliotis G."/>
        </authorList>
    </citation>
    <scope>NUCLEOTIDE SEQUENCE [LARGE SCALE GENOMIC DNA]</scope>
    <source>
        <strain evidence="2 3">GABEKP28</strain>
    </source>
</reference>
<feature type="domain" description="Rhamnogalacturonase A/B/Epimerase-like pectate lyase" evidence="1">
    <location>
        <begin position="60"/>
        <end position="120"/>
    </location>
</feature>
<gene>
    <name evidence="2" type="ORF">N5580_13030</name>
</gene>
<dbReference type="Gene3D" id="2.160.20.10">
    <property type="entry name" value="Single-stranded right-handed beta-helix, Pectin lyase-like"/>
    <property type="match status" value="1"/>
</dbReference>
<name>A0AAJ5QHD4_9GAMM</name>
<dbReference type="KEGG" id="kpie:N5580_13030"/>
<dbReference type="Pfam" id="PF12708">
    <property type="entry name" value="Pect-lyase_RHGA_epim"/>
    <property type="match status" value="1"/>
</dbReference>
<proteinExistence type="predicted"/>
<dbReference type="EMBL" id="CP104758">
    <property type="protein sequence ID" value="WBG90011.1"/>
    <property type="molecule type" value="Genomic_DNA"/>
</dbReference>
<keyword evidence="3" id="KW-1185">Reference proteome</keyword>
<dbReference type="Proteomes" id="UP001211544">
    <property type="component" value="Chromosome"/>
</dbReference>
<evidence type="ECO:0000259" key="1">
    <source>
        <dbReference type="Pfam" id="PF12708"/>
    </source>
</evidence>
<sequence>MSLLRVNQLSPTDDSVVIEVADLLDKSGLITNGDKLIGIKNNYAGAVSRTQESKNDESLSALDFGAKGDGSTDDTSALQAAITAAIAQGRSLYIPFGKYRTTSRLVVDGSCIIYGDGWQDVRDYTGATTRDWTKQFTRGTIIYQDYLASADAYGFYVTGNSVSISDLEIEHNQGNPGSGSWTPSVTPTAIYAYAQPYYEHGGQSVMVENVMLRNVYRGIYLINVARGVIDRIFGQVINTGISVDRSGDVVRISNIHLGWTFWSSASAVMNYQIANTTAIQLGRVDNPQLYNIFTFGIKVGIQCYTETTGHMTGGVSRLHGTNFGFDDCVYGLLLQDACEVSVSNLYAYCRANSGTNSVAVYSFNTLGSGYNTTLQLTNVDLMGCDANAIYLANGGTATLSNVRIRSWNSLNSGYAAIRTDSGHITINGLDTNNSSSNSADVFQTTSTGTISGQVNPSNDALFSLVTFYGTCDSSGSAVITHGISGAVTKGLMAQCFYRAATDGAMTPMTTQYVNGTQIAFSGGVANLAYRATFMYSPKILSW</sequence>
<dbReference type="AlphaFoldDB" id="A0AAJ5QHD4"/>
<evidence type="ECO:0000313" key="2">
    <source>
        <dbReference type="EMBL" id="WBG90011.1"/>
    </source>
</evidence>
<evidence type="ECO:0000313" key="3">
    <source>
        <dbReference type="Proteomes" id="UP001211544"/>
    </source>
</evidence>
<dbReference type="SUPFAM" id="SSF51126">
    <property type="entry name" value="Pectin lyase-like"/>
    <property type="match status" value="1"/>
</dbReference>
<organism evidence="2 3">
    <name type="scientific">Pantoea piersonii</name>
    <dbReference type="NCBI Taxonomy" id="2364647"/>
    <lineage>
        <taxon>Bacteria</taxon>
        <taxon>Pseudomonadati</taxon>
        <taxon>Pseudomonadota</taxon>
        <taxon>Gammaproteobacteria</taxon>
        <taxon>Enterobacterales</taxon>
        <taxon>Erwiniaceae</taxon>
        <taxon>Pantoea</taxon>
    </lineage>
</organism>
<protein>
    <recommendedName>
        <fullName evidence="1">Rhamnogalacturonase A/B/Epimerase-like pectate lyase domain-containing protein</fullName>
    </recommendedName>
</protein>
<dbReference type="InterPro" id="IPR024535">
    <property type="entry name" value="RHGA/B-epi-like_pectate_lyase"/>
</dbReference>